<dbReference type="OrthoDB" id="1744168at2759"/>
<dbReference type="AlphaFoldDB" id="A0A371H852"/>
<organism evidence="1 2">
    <name type="scientific">Mucuna pruriens</name>
    <name type="common">Velvet bean</name>
    <name type="synonym">Dolichos pruriens</name>
    <dbReference type="NCBI Taxonomy" id="157652"/>
    <lineage>
        <taxon>Eukaryota</taxon>
        <taxon>Viridiplantae</taxon>
        <taxon>Streptophyta</taxon>
        <taxon>Embryophyta</taxon>
        <taxon>Tracheophyta</taxon>
        <taxon>Spermatophyta</taxon>
        <taxon>Magnoliopsida</taxon>
        <taxon>eudicotyledons</taxon>
        <taxon>Gunneridae</taxon>
        <taxon>Pentapetalae</taxon>
        <taxon>rosids</taxon>
        <taxon>fabids</taxon>
        <taxon>Fabales</taxon>
        <taxon>Fabaceae</taxon>
        <taxon>Papilionoideae</taxon>
        <taxon>50 kb inversion clade</taxon>
        <taxon>NPAAA clade</taxon>
        <taxon>indigoferoid/millettioid clade</taxon>
        <taxon>Phaseoleae</taxon>
        <taxon>Mucuna</taxon>
    </lineage>
</organism>
<dbReference type="EMBL" id="QJKJ01003357">
    <property type="protein sequence ID" value="RDX98853.1"/>
    <property type="molecule type" value="Genomic_DNA"/>
</dbReference>
<protein>
    <submittedName>
        <fullName evidence="1">Uncharacterized protein</fullName>
    </submittedName>
</protein>
<reference evidence="1" key="1">
    <citation type="submission" date="2018-05" db="EMBL/GenBank/DDBJ databases">
        <title>Draft genome of Mucuna pruriens seed.</title>
        <authorList>
            <person name="Nnadi N.E."/>
            <person name="Vos R."/>
            <person name="Hasami M.H."/>
            <person name="Devisetty U.K."/>
            <person name="Aguiy J.C."/>
        </authorList>
    </citation>
    <scope>NUCLEOTIDE SEQUENCE [LARGE SCALE GENOMIC DNA]</scope>
    <source>
        <strain evidence="1">JCA_2017</strain>
    </source>
</reference>
<accession>A0A371H852</accession>
<dbReference type="Proteomes" id="UP000257109">
    <property type="component" value="Unassembled WGS sequence"/>
</dbReference>
<keyword evidence="2" id="KW-1185">Reference proteome</keyword>
<proteinExistence type="predicted"/>
<name>A0A371H852_MUCPR</name>
<gene>
    <name evidence="1" type="ORF">CR513_18187</name>
</gene>
<sequence>MEDETSGKGSTLILGRPFLMTARTKIDVHSRTLSMEFGDTLVQFNIFFFNDEFHKTISFAHTIDFNTIQIKTDRHLDSMTRLTWHSTNSGFGFTSGLAHRDAKELVSLATTPI</sequence>
<comment type="caution">
    <text evidence="1">The sequence shown here is derived from an EMBL/GenBank/DDBJ whole genome shotgun (WGS) entry which is preliminary data.</text>
</comment>
<evidence type="ECO:0000313" key="1">
    <source>
        <dbReference type="EMBL" id="RDX98853.1"/>
    </source>
</evidence>
<feature type="non-terminal residue" evidence="1">
    <location>
        <position position="1"/>
    </location>
</feature>
<evidence type="ECO:0000313" key="2">
    <source>
        <dbReference type="Proteomes" id="UP000257109"/>
    </source>
</evidence>